<feature type="region of interest" description="Disordered" evidence="1">
    <location>
        <begin position="1"/>
        <end position="27"/>
    </location>
</feature>
<dbReference type="PANTHER" id="PTHR28058">
    <property type="entry name" value="37S RIBOSOMAL PROTEIN MRP51, MITOCHONDRIAL"/>
    <property type="match status" value="1"/>
</dbReference>
<feature type="region of interest" description="Disordered" evidence="1">
    <location>
        <begin position="49"/>
        <end position="110"/>
    </location>
</feature>
<dbReference type="Proteomes" id="UP000799436">
    <property type="component" value="Unassembled WGS sequence"/>
</dbReference>
<accession>A0A6G1LN39</accession>
<evidence type="ECO:0000313" key="2">
    <source>
        <dbReference type="EMBL" id="KAF2774361.1"/>
    </source>
</evidence>
<feature type="region of interest" description="Disordered" evidence="1">
    <location>
        <begin position="495"/>
        <end position="521"/>
    </location>
</feature>
<dbReference type="GO" id="GO:0070124">
    <property type="term" value="P:mitochondrial translational initiation"/>
    <property type="evidence" value="ECO:0007669"/>
    <property type="project" value="TreeGrafter"/>
</dbReference>
<feature type="compositionally biased region" description="Basic and acidic residues" evidence="1">
    <location>
        <begin position="88"/>
        <end position="97"/>
    </location>
</feature>
<dbReference type="GO" id="GO:0005763">
    <property type="term" value="C:mitochondrial small ribosomal subunit"/>
    <property type="evidence" value="ECO:0007669"/>
    <property type="project" value="TreeGrafter"/>
</dbReference>
<dbReference type="OrthoDB" id="3913595at2759"/>
<name>A0A6G1LN39_9PEZI</name>
<feature type="region of interest" description="Disordered" evidence="1">
    <location>
        <begin position="125"/>
        <end position="155"/>
    </location>
</feature>
<dbReference type="PANTHER" id="PTHR28058:SF1">
    <property type="entry name" value="SMALL RIBOSOMAL SUBUNIT PROTEIN BS1M"/>
    <property type="match status" value="1"/>
</dbReference>
<dbReference type="EMBL" id="ML995808">
    <property type="protein sequence ID" value="KAF2774361.1"/>
    <property type="molecule type" value="Genomic_DNA"/>
</dbReference>
<feature type="compositionally biased region" description="Polar residues" evidence="1">
    <location>
        <begin position="1"/>
        <end position="18"/>
    </location>
</feature>
<protein>
    <submittedName>
        <fullName evidence="2">Uncharacterized protein</fullName>
    </submittedName>
</protein>
<gene>
    <name evidence="2" type="ORF">EJ03DRAFT_263478</name>
</gene>
<evidence type="ECO:0000256" key="1">
    <source>
        <dbReference type="SAM" id="MobiDB-lite"/>
    </source>
</evidence>
<keyword evidence="3" id="KW-1185">Reference proteome</keyword>
<dbReference type="GO" id="GO:0003735">
    <property type="term" value="F:structural constituent of ribosome"/>
    <property type="evidence" value="ECO:0007669"/>
    <property type="project" value="TreeGrafter"/>
</dbReference>
<sequence length="538" mass="58714">MSKAATSPTARLLQNSRLFSLPRPLPAPPLETISSTGIYRASDTATLPHPTHQAVATPPSSQFRGDWGLKRPLPARATRSSSATIRVRAQDTPEHITDFGSAADHSQTSRKWQEIGVPLLIRQAKRESKPPPPVSAFDDSIDNTDPAVTNSPVGEKSRWKYKGPWVAGMQSGEFDQWLRGFAAKRGRDGVKALVGRSKIDEWREHLRSYILEKRLAERKREAQDEGEQLGPNQLAELRDSLFPTEAELREYEKKLRDDHVSDNLSSELTALIVSFLDLPSVTPAASLSPEFLGKIQKPSLRSIVSSIQAEGSDIPPPSTHPSAGLSYIRTIAVMENHPLHGPQAHRAPFLARVVRPRIGSSGTEYQAQLGVGGVVANDPVSGSHYPRDSPRLAAGDPSMQTYDPEKMSYAIEPDLEGGNKMWVHPQQAFIDEKGRIQLSVIRGDREAVPVRTGNVDHIHEERAASLRTMGSATAGLGAAFGGNATRYKPGTQGNANYGYSLSGPEQPVRQTTVPKSGVQGFDDSVVGKIREVLERGDR</sequence>
<evidence type="ECO:0000313" key="3">
    <source>
        <dbReference type="Proteomes" id="UP000799436"/>
    </source>
</evidence>
<dbReference type="Pfam" id="PF11709">
    <property type="entry name" value="Mit_ribos_Mrp51"/>
    <property type="match status" value="1"/>
</dbReference>
<reference evidence="2" key="1">
    <citation type="journal article" date="2020" name="Stud. Mycol.">
        <title>101 Dothideomycetes genomes: a test case for predicting lifestyles and emergence of pathogens.</title>
        <authorList>
            <person name="Haridas S."/>
            <person name="Albert R."/>
            <person name="Binder M."/>
            <person name="Bloem J."/>
            <person name="Labutti K."/>
            <person name="Salamov A."/>
            <person name="Andreopoulos B."/>
            <person name="Baker S."/>
            <person name="Barry K."/>
            <person name="Bills G."/>
            <person name="Bluhm B."/>
            <person name="Cannon C."/>
            <person name="Castanera R."/>
            <person name="Culley D."/>
            <person name="Daum C."/>
            <person name="Ezra D."/>
            <person name="Gonzalez J."/>
            <person name="Henrissat B."/>
            <person name="Kuo A."/>
            <person name="Liang C."/>
            <person name="Lipzen A."/>
            <person name="Lutzoni F."/>
            <person name="Magnuson J."/>
            <person name="Mondo S."/>
            <person name="Nolan M."/>
            <person name="Ohm R."/>
            <person name="Pangilinan J."/>
            <person name="Park H.-J."/>
            <person name="Ramirez L."/>
            <person name="Alfaro M."/>
            <person name="Sun H."/>
            <person name="Tritt A."/>
            <person name="Yoshinaga Y."/>
            <person name="Zwiers L.-H."/>
            <person name="Turgeon B."/>
            <person name="Goodwin S."/>
            <person name="Spatafora J."/>
            <person name="Crous P."/>
            <person name="Grigoriev I."/>
        </authorList>
    </citation>
    <scope>NUCLEOTIDE SEQUENCE</scope>
    <source>
        <strain evidence="2">CBS 116005</strain>
    </source>
</reference>
<organism evidence="2 3">
    <name type="scientific">Teratosphaeria nubilosa</name>
    <dbReference type="NCBI Taxonomy" id="161662"/>
    <lineage>
        <taxon>Eukaryota</taxon>
        <taxon>Fungi</taxon>
        <taxon>Dikarya</taxon>
        <taxon>Ascomycota</taxon>
        <taxon>Pezizomycotina</taxon>
        <taxon>Dothideomycetes</taxon>
        <taxon>Dothideomycetidae</taxon>
        <taxon>Mycosphaerellales</taxon>
        <taxon>Teratosphaeriaceae</taxon>
        <taxon>Teratosphaeria</taxon>
    </lineage>
</organism>
<proteinExistence type="predicted"/>
<dbReference type="InterPro" id="IPR016712">
    <property type="entry name" value="Rbsml_bS1m-like"/>
</dbReference>
<dbReference type="AlphaFoldDB" id="A0A6G1LN39"/>